<dbReference type="EMBL" id="AMGY01000003">
    <property type="protein sequence ID" value="EXJ86957.1"/>
    <property type="molecule type" value="Genomic_DNA"/>
</dbReference>
<feature type="region of interest" description="Disordered" evidence="1">
    <location>
        <begin position="209"/>
        <end position="289"/>
    </location>
</feature>
<dbReference type="OrthoDB" id="2011769at2759"/>
<feature type="compositionally biased region" description="Acidic residues" evidence="1">
    <location>
        <begin position="18"/>
        <end position="31"/>
    </location>
</feature>
<organism evidence="2 3">
    <name type="scientific">Capronia epimyces CBS 606.96</name>
    <dbReference type="NCBI Taxonomy" id="1182542"/>
    <lineage>
        <taxon>Eukaryota</taxon>
        <taxon>Fungi</taxon>
        <taxon>Dikarya</taxon>
        <taxon>Ascomycota</taxon>
        <taxon>Pezizomycotina</taxon>
        <taxon>Eurotiomycetes</taxon>
        <taxon>Chaetothyriomycetidae</taxon>
        <taxon>Chaetothyriales</taxon>
        <taxon>Herpotrichiellaceae</taxon>
        <taxon>Capronia</taxon>
    </lineage>
</organism>
<name>W9Y2D3_9EURO</name>
<feature type="compositionally biased region" description="Low complexity" evidence="1">
    <location>
        <begin position="78"/>
        <end position="95"/>
    </location>
</feature>
<dbReference type="Pfam" id="PF10446">
    <property type="entry name" value="DUF2457"/>
    <property type="match status" value="1"/>
</dbReference>
<dbReference type="HOGENOM" id="CLU_014084_0_0_1"/>
<evidence type="ECO:0000256" key="1">
    <source>
        <dbReference type="SAM" id="MobiDB-lite"/>
    </source>
</evidence>
<dbReference type="RefSeq" id="XP_007732236.1">
    <property type="nucleotide sequence ID" value="XM_007734046.1"/>
</dbReference>
<evidence type="ECO:0000313" key="3">
    <source>
        <dbReference type="Proteomes" id="UP000019478"/>
    </source>
</evidence>
<feature type="region of interest" description="Disordered" evidence="1">
    <location>
        <begin position="319"/>
        <end position="460"/>
    </location>
</feature>
<dbReference type="AlphaFoldDB" id="W9Y2D3"/>
<dbReference type="InterPro" id="IPR018853">
    <property type="entry name" value="DUF2457"/>
</dbReference>
<feature type="compositionally biased region" description="Acidic residues" evidence="1">
    <location>
        <begin position="322"/>
        <end position="377"/>
    </location>
</feature>
<feature type="compositionally biased region" description="Polar residues" evidence="1">
    <location>
        <begin position="1"/>
        <end position="14"/>
    </location>
</feature>
<reference evidence="2 3" key="1">
    <citation type="submission" date="2013-03" db="EMBL/GenBank/DDBJ databases">
        <title>The Genome Sequence of Capronia epimyces CBS 606.96.</title>
        <authorList>
            <consortium name="The Broad Institute Genomics Platform"/>
            <person name="Cuomo C."/>
            <person name="de Hoog S."/>
            <person name="Gorbushina A."/>
            <person name="Walker B."/>
            <person name="Young S.K."/>
            <person name="Zeng Q."/>
            <person name="Gargeya S."/>
            <person name="Fitzgerald M."/>
            <person name="Haas B."/>
            <person name="Abouelleil A."/>
            <person name="Allen A.W."/>
            <person name="Alvarado L."/>
            <person name="Arachchi H.M."/>
            <person name="Berlin A.M."/>
            <person name="Chapman S.B."/>
            <person name="Gainer-Dewar J."/>
            <person name="Goldberg J."/>
            <person name="Griggs A."/>
            <person name="Gujja S."/>
            <person name="Hansen M."/>
            <person name="Howarth C."/>
            <person name="Imamovic A."/>
            <person name="Ireland A."/>
            <person name="Larimer J."/>
            <person name="McCowan C."/>
            <person name="Murphy C."/>
            <person name="Pearson M."/>
            <person name="Poon T.W."/>
            <person name="Priest M."/>
            <person name="Roberts A."/>
            <person name="Saif S."/>
            <person name="Shea T."/>
            <person name="Sisk P."/>
            <person name="Sykes S."/>
            <person name="Wortman J."/>
            <person name="Nusbaum C."/>
            <person name="Birren B."/>
        </authorList>
    </citation>
    <scope>NUCLEOTIDE SEQUENCE [LARGE SCALE GENOMIC DNA]</scope>
    <source>
        <strain evidence="2 3">CBS 606.96</strain>
    </source>
</reference>
<dbReference type="eggNOG" id="ENOG502S9SC">
    <property type="taxonomic scope" value="Eukaryota"/>
</dbReference>
<keyword evidence="3" id="KW-1185">Reference proteome</keyword>
<comment type="caution">
    <text evidence="2">The sequence shown here is derived from an EMBL/GenBank/DDBJ whole genome shotgun (WGS) entry which is preliminary data.</text>
</comment>
<feature type="region of interest" description="Disordered" evidence="1">
    <location>
        <begin position="1"/>
        <end position="128"/>
    </location>
</feature>
<feature type="compositionally biased region" description="Acidic residues" evidence="1">
    <location>
        <begin position="500"/>
        <end position="513"/>
    </location>
</feature>
<sequence length="752" mass="83446">MQSLLKMFNLSNAPTVPLDDDELSGEADEPPDDRICPLNTQFHRDGLHSRSMAPINPRRESLLTRAILAESKNDDTSRGLSTTSSRSTGSMASTAELTSDGDATSPSRSTTPSPPPPPGRYSRLLNLKKEGPPAPKVVIAPVVEDDKPAVADVGEAAVEKTLGRKRCIMFACGGTDSEKSKDNVSLPTKAPAGLEAPKRKCMLTFACPTRSDSNENKVSSSKLRVEQKSSRRPSPAPASIRRPNSGSADLSGRSVETAKPSSPHRLRPNPPSHKTSFHEFGSSHDETDSWVDKPVIHKTKLTLNDCMEKEIRIRDIGRQAEEEAEEEEREQEELEAELEVNDNEDDFAPSDDDAASDGGNESDDEGGFASSDDESDAGSEYQFWAPSTNIARGSMEHMNLRHFSSRQQSPASSIESLTHSGSPPLHSRTWFVRRGRRQVPRVPRMRPGTPELPDSTDFVCGTLDEDRPLEAAYISCREQKKREKHIPIPQDIDPSFPTTDPDEEEDECDDHEIEELQHSSSDARWPMDQFARFEDDTRGRRKSPVLSPQHHSPPAHVAFGGRQEHRRGIHRSPPPPKHVIARSPVSARKLFGHSPSRLRSPPPPARLRSPRGSPTYVNVPSRMGTRGLAQRPHMERTASLPDTPNPFFRNFNIGSPSISNIASGAVTPVVEGPPRLDMHVRGPVDIVMGLEKKRQKRKEKYWRQHWRKAREQGERRPLRGRGAERMKELGLVCAERLKGYGVGQQTQLVLSL</sequence>
<proteinExistence type="predicted"/>
<protein>
    <submittedName>
        <fullName evidence="2">Uncharacterized protein</fullName>
    </submittedName>
</protein>
<dbReference type="STRING" id="1182542.W9Y2D3"/>
<evidence type="ECO:0000313" key="2">
    <source>
        <dbReference type="EMBL" id="EXJ86957.1"/>
    </source>
</evidence>
<gene>
    <name evidence="2" type="ORF">A1O3_03911</name>
</gene>
<dbReference type="Proteomes" id="UP000019478">
    <property type="component" value="Unassembled WGS sequence"/>
</dbReference>
<feature type="region of interest" description="Disordered" evidence="1">
    <location>
        <begin position="482"/>
        <end position="643"/>
    </location>
</feature>
<dbReference type="GeneID" id="19168036"/>
<accession>W9Y2D3</accession>
<feature type="compositionally biased region" description="Polar residues" evidence="1">
    <location>
        <begin position="405"/>
        <end position="421"/>
    </location>
</feature>